<feature type="transmembrane region" description="Helical" evidence="10">
    <location>
        <begin position="1495"/>
        <end position="1520"/>
    </location>
</feature>
<dbReference type="Pfam" id="PF01061">
    <property type="entry name" value="ABC2_membrane"/>
    <property type="match status" value="2"/>
</dbReference>
<feature type="domain" description="ABC transporter" evidence="11">
    <location>
        <begin position="319"/>
        <end position="569"/>
    </location>
</feature>
<dbReference type="CDD" id="cd03233">
    <property type="entry name" value="ABCG_PDR_domain1"/>
    <property type="match status" value="1"/>
</dbReference>
<feature type="compositionally biased region" description="Low complexity" evidence="9">
    <location>
        <begin position="104"/>
        <end position="116"/>
    </location>
</feature>
<dbReference type="SMART" id="SM00382">
    <property type="entry name" value="AAA"/>
    <property type="match status" value="2"/>
</dbReference>
<keyword evidence="4 10" id="KW-0812">Transmembrane</keyword>
<feature type="compositionally biased region" description="Low complexity" evidence="9">
    <location>
        <begin position="163"/>
        <end position="172"/>
    </location>
</feature>
<feature type="transmembrane region" description="Helical" evidence="10">
    <location>
        <begin position="1386"/>
        <end position="1403"/>
    </location>
</feature>
<dbReference type="GO" id="GO:0016887">
    <property type="term" value="F:ATP hydrolysis activity"/>
    <property type="evidence" value="ECO:0007669"/>
    <property type="project" value="InterPro"/>
</dbReference>
<dbReference type="InterPro" id="IPR029481">
    <property type="entry name" value="ABC_trans_N"/>
</dbReference>
<evidence type="ECO:0000256" key="5">
    <source>
        <dbReference type="ARBA" id="ARBA00022741"/>
    </source>
</evidence>
<dbReference type="Pfam" id="PF00005">
    <property type="entry name" value="ABC_tran"/>
    <property type="match status" value="2"/>
</dbReference>
<dbReference type="FunFam" id="3.40.50.300:FF:002416">
    <property type="entry name" value="ABC multidrug transporter (Eurofung)"/>
    <property type="match status" value="1"/>
</dbReference>
<keyword evidence="3" id="KW-0813">Transport</keyword>
<evidence type="ECO:0000313" key="12">
    <source>
        <dbReference type="EMBL" id="KAK3208326.1"/>
    </source>
</evidence>
<dbReference type="InterPro" id="IPR017871">
    <property type="entry name" value="ABC_transporter-like_CS"/>
</dbReference>
<evidence type="ECO:0000256" key="8">
    <source>
        <dbReference type="ARBA" id="ARBA00023136"/>
    </source>
</evidence>
<gene>
    <name evidence="12" type="ORF">GRF29_77g328166</name>
</gene>
<evidence type="ECO:0000256" key="1">
    <source>
        <dbReference type="ARBA" id="ARBA00004141"/>
    </source>
</evidence>
<feature type="transmembrane region" description="Helical" evidence="10">
    <location>
        <begin position="746"/>
        <end position="771"/>
    </location>
</feature>
<accession>A0AAN6RG90</accession>
<dbReference type="PANTHER" id="PTHR19241">
    <property type="entry name" value="ATP-BINDING CASSETTE TRANSPORTER"/>
    <property type="match status" value="1"/>
</dbReference>
<comment type="caution">
    <text evidence="12">The sequence shown here is derived from an EMBL/GenBank/DDBJ whole genome shotgun (WGS) entry which is preliminary data.</text>
</comment>
<feature type="transmembrane region" description="Helical" evidence="10">
    <location>
        <begin position="677"/>
        <end position="694"/>
    </location>
</feature>
<feature type="transmembrane region" description="Helical" evidence="10">
    <location>
        <begin position="1353"/>
        <end position="1374"/>
    </location>
</feature>
<dbReference type="CDD" id="cd03232">
    <property type="entry name" value="ABCG_PDR_domain2"/>
    <property type="match status" value="1"/>
</dbReference>
<keyword evidence="8 10" id="KW-0472">Membrane</keyword>
<evidence type="ECO:0000256" key="9">
    <source>
        <dbReference type="SAM" id="MobiDB-lite"/>
    </source>
</evidence>
<evidence type="ECO:0000256" key="4">
    <source>
        <dbReference type="ARBA" id="ARBA00022692"/>
    </source>
</evidence>
<feature type="compositionally biased region" description="Basic and acidic residues" evidence="9">
    <location>
        <begin position="142"/>
        <end position="156"/>
    </location>
</feature>
<evidence type="ECO:0000256" key="2">
    <source>
        <dbReference type="ARBA" id="ARBA00006012"/>
    </source>
</evidence>
<feature type="compositionally biased region" description="Low complexity" evidence="9">
    <location>
        <begin position="45"/>
        <end position="58"/>
    </location>
</feature>
<evidence type="ECO:0000256" key="3">
    <source>
        <dbReference type="ARBA" id="ARBA00022448"/>
    </source>
</evidence>
<keyword evidence="5" id="KW-0547">Nucleotide-binding</keyword>
<evidence type="ECO:0000256" key="6">
    <source>
        <dbReference type="ARBA" id="ARBA00022840"/>
    </source>
</evidence>
<evidence type="ECO:0000256" key="10">
    <source>
        <dbReference type="SAM" id="Phobius"/>
    </source>
</evidence>
<dbReference type="FunFam" id="3.40.50.300:FF:000054">
    <property type="entry name" value="ABC multidrug transporter atrF"/>
    <property type="match status" value="1"/>
</dbReference>
<dbReference type="Pfam" id="PF14510">
    <property type="entry name" value="ABC_trans_N"/>
    <property type="match status" value="1"/>
</dbReference>
<dbReference type="InterPro" id="IPR013525">
    <property type="entry name" value="ABC2_TM"/>
</dbReference>
<dbReference type="InterPro" id="IPR034001">
    <property type="entry name" value="ABCG_PDR_1"/>
</dbReference>
<feature type="compositionally biased region" description="Acidic residues" evidence="9">
    <location>
        <begin position="971"/>
        <end position="987"/>
    </location>
</feature>
<feature type="transmembrane region" description="Helical" evidence="10">
    <location>
        <begin position="1617"/>
        <end position="1639"/>
    </location>
</feature>
<feature type="transmembrane region" description="Helical" evidence="10">
    <location>
        <begin position="1423"/>
        <end position="1456"/>
    </location>
</feature>
<dbReference type="InterPro" id="IPR010929">
    <property type="entry name" value="PDR_CDR_ABC"/>
</dbReference>
<dbReference type="GO" id="GO:0005524">
    <property type="term" value="F:ATP binding"/>
    <property type="evidence" value="ECO:0007669"/>
    <property type="project" value="UniProtKB-KW"/>
</dbReference>
<feature type="transmembrane region" description="Helical" evidence="10">
    <location>
        <begin position="922"/>
        <end position="940"/>
    </location>
</feature>
<dbReference type="Pfam" id="PF06422">
    <property type="entry name" value="PDR_CDR"/>
    <property type="match status" value="1"/>
</dbReference>
<dbReference type="Gene3D" id="3.40.50.300">
    <property type="entry name" value="P-loop containing nucleotide triphosphate hydrolases"/>
    <property type="match status" value="2"/>
</dbReference>
<dbReference type="InterPro" id="IPR027417">
    <property type="entry name" value="P-loop_NTPase"/>
</dbReference>
<sequence>MHPDAYNTGPEGPRTPNAAMIYDFGLPNFQGTNGEKTVSSRSRRSSFLSSKSKTSAESLQETNRDEPVSPRRRSSFLSSKSKTSAESLQETNRDEPVSPRRRSSFLSSKSKTSAESLQETNRDEPVSSRRRSSFPSSRHRLHLEDVQEKNGEEKASSRRKSRSSVFSSSAKLSQDDLPIPTTMPLDQRPKWMSHSRRITASSFNPASRMSFGSRFGPSFSRRTTDDDMAQLLSTDQRKFSTVNDEKPSTSQKEIDVRELDKRMSRIFGRTRQKQSEEDRTRHLGVVFKNVTVKGQALGNSIQPTVGDVFLSLPRTLAGFLSRDGEAKSRNKTILKKFTGCIKPGEMLLVLGRPGSGVSSFLKLIGNQRGGFEKVDGKVTYGGETAETMDAKFRSETLYNPEADLHYATLKVKDTLKFALKSRTPASHSRKDGESRDDYVSNFFQMTTKLFWIEHTVDTVVGNEFTRGVSGGEKRRVSIAEALVTKASTQCWDDPTRGLDSSAALEYIRILRSMTTTARIATAVGLYQASEDMWNYFDKVLLIDGGECCYFGPTKLAVQYFKDLGFEMPERSTSADFLTSVSSEHQRRIRPGFENWVPRSPRDFAAAYRASEQRQLNHMDIAYFEAKLYNMMEKRMSAQSSATKTKNYALPYWKQVVVLAHRQALVLRGDPQTLAGKWGGVLFEAVIIGSLFFDMPKTSEGIFLRGGVLFFMLLFNALLALAELTPSFEARPLLIKHKSFSFYRPSAYALAQTLLDIPLLFIQVTVFNLIVYFMSGLQRKVSRFLITNLFLYLLTMTVYAAFRAIGATAPSLDAATRLTGLGMQALVVYTDFIIPPKKMKDWFSWLRWLNPIQYCFESLMVNEFDGLDIACVGPNLVPQGPSVQPQYQSCTVQGSIPGAASVRGTDYLEVSFGFRRSHLWRNFGIIAAFFLFFVGVTALGMEYQGPGKGSASVTIFKRNLVPQQKRRKPQGDDEENDFSDDDYSEDDEPGRNYGTSSNKEAAESMRPPPTPSIKSQATFTWKNVDYIIPYENGRRQLLHNIQGYVRPGKLTALMGSSGAGKTTLLNVLAQRIRLGVVTGDFQVDGSPLPSSFQRSTGFAEQMDVHEQSQTVREALRFSATLRRPQSVSLQEKYQFCEEVIDLLEMRDIADAVIGTRGTSLNQEQRKRLTIAVELASKPQLLMFLDEPTSGLDSIAAANIVRLLRKLADSGQAVLCTIHQPSAILFEYFDMLLLLKRGGHMVYFGDLGPGSSVLLDYLERNGAPKCPPDANPAEYMLQAIGAGNPNQKLSDWAEIWSQSPENAALTQQIEDIVRQNRFSGSKMEDNSAEFAMPLYVQVSTVVQRSFSSMWRSQEYVKGIIVLHIFVGLFSTFSFWMLGDSLVDMQSRLFAIFMTLIIAPPLMQQLQPRFLEARNIYTSREAKAKIYSWFGFVTGAIAAEIPYRIIAGTLYWACWYFGIGFPRGHKVPFKMWMLIILFELFYLGLGLGIASFSPSESLASFFIPLFFMFVISFCGIAVPFFAIPKFWKWMYHFTPFTYALEAMLGLVIHEVPITCSRDELAIIRLPPGLSCQSYMDPHIKVAGGYVETLSDGYCGFCQFKTGDEFGVSFNVFERNFWKDFSIFSAYVIFNFVFVYACSWLYIQGWAQISAWFSGNAQKRREKKNKNDGFV</sequence>
<dbReference type="GO" id="GO:0016020">
    <property type="term" value="C:membrane"/>
    <property type="evidence" value="ECO:0007669"/>
    <property type="project" value="UniProtKB-SubCell"/>
</dbReference>
<feature type="transmembrane region" description="Helical" evidence="10">
    <location>
        <begin position="701"/>
        <end position="721"/>
    </location>
</feature>
<evidence type="ECO:0000259" key="11">
    <source>
        <dbReference type="PROSITE" id="PS50893"/>
    </source>
</evidence>
<name>A0AAN6RG90_9PLEO</name>
<dbReference type="PROSITE" id="PS00211">
    <property type="entry name" value="ABC_TRANSPORTER_1"/>
    <property type="match status" value="1"/>
</dbReference>
<comment type="subcellular location">
    <subcellularLocation>
        <location evidence="1">Membrane</location>
        <topology evidence="1">Multi-pass membrane protein</topology>
    </subcellularLocation>
</comment>
<evidence type="ECO:0000313" key="13">
    <source>
        <dbReference type="Proteomes" id="UP001280581"/>
    </source>
</evidence>
<feature type="transmembrane region" description="Helical" evidence="10">
    <location>
        <begin position="1468"/>
        <end position="1489"/>
    </location>
</feature>
<keyword evidence="6" id="KW-0067">ATP-binding</keyword>
<feature type="region of interest" description="Disordered" evidence="9">
    <location>
        <begin position="1"/>
        <end position="192"/>
    </location>
</feature>
<protein>
    <recommendedName>
        <fullName evidence="11">ABC transporter domain-containing protein</fullName>
    </recommendedName>
</protein>
<dbReference type="GO" id="GO:0140359">
    <property type="term" value="F:ABC-type transporter activity"/>
    <property type="evidence" value="ECO:0007669"/>
    <property type="project" value="InterPro"/>
</dbReference>
<keyword evidence="7 10" id="KW-1133">Transmembrane helix</keyword>
<feature type="transmembrane region" description="Helical" evidence="10">
    <location>
        <begin position="783"/>
        <end position="801"/>
    </location>
</feature>
<dbReference type="InterPro" id="IPR003593">
    <property type="entry name" value="AAA+_ATPase"/>
</dbReference>
<organism evidence="12 13">
    <name type="scientific">Pseudopithomyces chartarum</name>
    <dbReference type="NCBI Taxonomy" id="1892770"/>
    <lineage>
        <taxon>Eukaryota</taxon>
        <taxon>Fungi</taxon>
        <taxon>Dikarya</taxon>
        <taxon>Ascomycota</taxon>
        <taxon>Pezizomycotina</taxon>
        <taxon>Dothideomycetes</taxon>
        <taxon>Pleosporomycetidae</taxon>
        <taxon>Pleosporales</taxon>
        <taxon>Massarineae</taxon>
        <taxon>Didymosphaeriaceae</taxon>
        <taxon>Pseudopithomyces</taxon>
    </lineage>
</organism>
<reference evidence="12 13" key="1">
    <citation type="submission" date="2021-02" db="EMBL/GenBank/DDBJ databases">
        <title>Genome assembly of Pseudopithomyces chartarum.</title>
        <authorList>
            <person name="Jauregui R."/>
            <person name="Singh J."/>
            <person name="Voisey C."/>
        </authorList>
    </citation>
    <scope>NUCLEOTIDE SEQUENCE [LARGE SCALE GENOMIC DNA]</scope>
    <source>
        <strain evidence="12 13">AGR01</strain>
    </source>
</reference>
<dbReference type="InterPro" id="IPR003439">
    <property type="entry name" value="ABC_transporter-like_ATP-bd"/>
</dbReference>
<dbReference type="Proteomes" id="UP001280581">
    <property type="component" value="Unassembled WGS sequence"/>
</dbReference>
<dbReference type="InterPro" id="IPR034003">
    <property type="entry name" value="ABCG_PDR_2"/>
</dbReference>
<dbReference type="EMBL" id="WVTA01000007">
    <property type="protein sequence ID" value="KAK3208326.1"/>
    <property type="molecule type" value="Genomic_DNA"/>
</dbReference>
<dbReference type="SUPFAM" id="SSF52540">
    <property type="entry name" value="P-loop containing nucleoside triphosphate hydrolases"/>
    <property type="match status" value="2"/>
</dbReference>
<keyword evidence="13" id="KW-1185">Reference proteome</keyword>
<evidence type="ECO:0000256" key="7">
    <source>
        <dbReference type="ARBA" id="ARBA00022989"/>
    </source>
</evidence>
<comment type="similarity">
    <text evidence="2">Belongs to the ABC transporter superfamily. ABCG family. PDR (TC 3.A.1.205) subfamily.</text>
</comment>
<feature type="compositionally biased region" description="Basic residues" evidence="9">
    <location>
        <begin position="128"/>
        <end position="141"/>
    </location>
</feature>
<feature type="domain" description="ABC transporter" evidence="11">
    <location>
        <begin position="1018"/>
        <end position="1260"/>
    </location>
</feature>
<feature type="region of interest" description="Disordered" evidence="9">
    <location>
        <begin position="961"/>
        <end position="1014"/>
    </location>
</feature>
<dbReference type="PROSITE" id="PS50893">
    <property type="entry name" value="ABC_TRANSPORTER_2"/>
    <property type="match status" value="2"/>
</dbReference>
<proteinExistence type="inferred from homology"/>
<feature type="compositionally biased region" description="Low complexity" evidence="9">
    <location>
        <begin position="75"/>
        <end position="87"/>
    </location>
</feature>
<feature type="transmembrane region" description="Helical" evidence="10">
    <location>
        <begin position="813"/>
        <end position="833"/>
    </location>
</feature>